<feature type="transmembrane region" description="Helical" evidence="7">
    <location>
        <begin position="327"/>
        <end position="348"/>
    </location>
</feature>
<dbReference type="Pfam" id="PF02518">
    <property type="entry name" value="HATPase_c"/>
    <property type="match status" value="1"/>
</dbReference>
<dbReference type="Gene3D" id="1.10.287.130">
    <property type="match status" value="1"/>
</dbReference>
<keyword evidence="7" id="KW-0812">Transmembrane</keyword>
<dbReference type="EMBL" id="JBHUMM010000007">
    <property type="protein sequence ID" value="MFD2670857.1"/>
    <property type="molecule type" value="Genomic_DNA"/>
</dbReference>
<evidence type="ECO:0000313" key="9">
    <source>
        <dbReference type="EMBL" id="MFD2670857.1"/>
    </source>
</evidence>
<sequence length="572" mass="66014">MRSRFLYFIGLIIILLLLVNNLVYYYSTKRTLEDQLTERMETVAKHIRMSITHSQLGTDYVEKLLAEQLRTASLVYKYALPADLEEVTNEQLKKLRDEIGLEAVTLFKQTDDDIVGYRSTEANEIGLSTNFWGFWYEAFRQLYREEPVTVGRGETLPHFWAGPFEVANSDPEKVFKWGYFYDGTTNYMIDPYINMKKLDVFDQMTGPTAVIESMLRENTFIKEITVFNHGKFGNDKLKKAKNQHDEEWVHHRDRPILYGSYLFKNEQADVTYVNRSMKQQRMISEVATLNDQKVWQSYIPVKDDTTSYVIRIVGDYQTIQNNLNKQFSMMGISILIALLITMIVIWIIMRFMKATREVAVQSAQIAYIEQLNEMFTTIRGQRHDFLNHVQTIHSLVSMNKTEALKQYTAELIGEIREVNDLIRVGQPAIAAIVQSKLTVAVTKKIHLRHQLTDVDKLKFGVKSVDIVKIIGNLVDNAFDAVLMLPVDERIVDLKVKTVERQLMIQVKNPGRSLSSEEVDRMFLAGYSTKTSDSHDGIGLAVTKERVLHYRGSIDVWSQNGTIIFTVLIPLDQ</sequence>
<dbReference type="RefSeq" id="WP_379928285.1">
    <property type="nucleotide sequence ID" value="NZ_JBHUMM010000007.1"/>
</dbReference>
<dbReference type="SUPFAM" id="SSF55874">
    <property type="entry name" value="ATPase domain of HSP90 chaperone/DNA topoisomerase II/histidine kinase"/>
    <property type="match status" value="1"/>
</dbReference>
<reference evidence="10" key="1">
    <citation type="journal article" date="2019" name="Int. J. Syst. Evol. Microbiol.">
        <title>The Global Catalogue of Microorganisms (GCM) 10K type strain sequencing project: providing services to taxonomists for standard genome sequencing and annotation.</title>
        <authorList>
            <consortium name="The Broad Institute Genomics Platform"/>
            <consortium name="The Broad Institute Genome Sequencing Center for Infectious Disease"/>
            <person name="Wu L."/>
            <person name="Ma J."/>
        </authorList>
    </citation>
    <scope>NUCLEOTIDE SEQUENCE [LARGE SCALE GENOMIC DNA]</scope>
    <source>
        <strain evidence="10">KCTC 33676</strain>
    </source>
</reference>
<dbReference type="Gene3D" id="3.30.565.10">
    <property type="entry name" value="Histidine kinase-like ATPase, C-terminal domain"/>
    <property type="match status" value="1"/>
</dbReference>
<evidence type="ECO:0000256" key="7">
    <source>
        <dbReference type="SAM" id="Phobius"/>
    </source>
</evidence>
<dbReference type="InterPro" id="IPR003594">
    <property type="entry name" value="HATPase_dom"/>
</dbReference>
<evidence type="ECO:0000256" key="1">
    <source>
        <dbReference type="ARBA" id="ARBA00022553"/>
    </source>
</evidence>
<keyword evidence="3" id="KW-0547">Nucleotide-binding</keyword>
<evidence type="ECO:0000256" key="2">
    <source>
        <dbReference type="ARBA" id="ARBA00022679"/>
    </source>
</evidence>
<keyword evidence="6" id="KW-0902">Two-component regulatory system</keyword>
<proteinExistence type="predicted"/>
<keyword evidence="10" id="KW-1185">Reference proteome</keyword>
<dbReference type="PROSITE" id="PS50109">
    <property type="entry name" value="HIS_KIN"/>
    <property type="match status" value="1"/>
</dbReference>
<dbReference type="InterPro" id="IPR005467">
    <property type="entry name" value="His_kinase_dom"/>
</dbReference>
<accession>A0ABW5R9S5</accession>
<organism evidence="9 10">
    <name type="scientific">Marinicrinis sediminis</name>
    <dbReference type="NCBI Taxonomy" id="1652465"/>
    <lineage>
        <taxon>Bacteria</taxon>
        <taxon>Bacillati</taxon>
        <taxon>Bacillota</taxon>
        <taxon>Bacilli</taxon>
        <taxon>Bacillales</taxon>
        <taxon>Paenibacillaceae</taxon>
    </lineage>
</organism>
<dbReference type="PANTHER" id="PTHR40448:SF1">
    <property type="entry name" value="TWO-COMPONENT SENSOR HISTIDINE KINASE"/>
    <property type="match status" value="1"/>
</dbReference>
<dbReference type="SUPFAM" id="SSF55890">
    <property type="entry name" value="Sporulation response regulatory protein Spo0B"/>
    <property type="match status" value="1"/>
</dbReference>
<evidence type="ECO:0000256" key="5">
    <source>
        <dbReference type="ARBA" id="ARBA00022840"/>
    </source>
</evidence>
<dbReference type="EC" id="2.7.13.3" evidence="9"/>
<dbReference type="InterPro" id="IPR036890">
    <property type="entry name" value="HATPase_C_sf"/>
</dbReference>
<dbReference type="Pfam" id="PF14689">
    <property type="entry name" value="SPOB_a"/>
    <property type="match status" value="1"/>
</dbReference>
<feature type="transmembrane region" description="Helical" evidence="7">
    <location>
        <begin position="5"/>
        <end position="26"/>
    </location>
</feature>
<keyword evidence="7" id="KW-1133">Transmembrane helix</keyword>
<dbReference type="GO" id="GO:0004673">
    <property type="term" value="F:protein histidine kinase activity"/>
    <property type="evidence" value="ECO:0007669"/>
    <property type="project" value="UniProtKB-EC"/>
</dbReference>
<evidence type="ECO:0000259" key="8">
    <source>
        <dbReference type="PROSITE" id="PS50109"/>
    </source>
</evidence>
<feature type="domain" description="Histidine kinase" evidence="8">
    <location>
        <begin position="443"/>
        <end position="572"/>
    </location>
</feature>
<evidence type="ECO:0000256" key="3">
    <source>
        <dbReference type="ARBA" id="ARBA00022741"/>
    </source>
</evidence>
<keyword evidence="5" id="KW-0067">ATP-binding</keyword>
<dbReference type="PANTHER" id="PTHR40448">
    <property type="entry name" value="TWO-COMPONENT SENSOR HISTIDINE KINASE"/>
    <property type="match status" value="1"/>
</dbReference>
<keyword evidence="4 9" id="KW-0418">Kinase</keyword>
<dbReference type="SMART" id="SM00387">
    <property type="entry name" value="HATPase_c"/>
    <property type="match status" value="1"/>
</dbReference>
<comment type="caution">
    <text evidence="9">The sequence shown here is derived from an EMBL/GenBank/DDBJ whole genome shotgun (WGS) entry which is preliminary data.</text>
</comment>
<evidence type="ECO:0000256" key="6">
    <source>
        <dbReference type="ARBA" id="ARBA00023012"/>
    </source>
</evidence>
<keyword evidence="2 9" id="KW-0808">Transferase</keyword>
<keyword evidence="7" id="KW-0472">Membrane</keyword>
<dbReference type="Proteomes" id="UP001597497">
    <property type="component" value="Unassembled WGS sequence"/>
</dbReference>
<keyword evidence="1" id="KW-0597">Phosphoprotein</keyword>
<evidence type="ECO:0000256" key="4">
    <source>
        <dbReference type="ARBA" id="ARBA00022777"/>
    </source>
</evidence>
<name>A0ABW5R9S5_9BACL</name>
<dbReference type="InterPro" id="IPR039506">
    <property type="entry name" value="SPOB_a"/>
</dbReference>
<evidence type="ECO:0000313" key="10">
    <source>
        <dbReference type="Proteomes" id="UP001597497"/>
    </source>
</evidence>
<dbReference type="InterPro" id="IPR016120">
    <property type="entry name" value="Sig_transdc_His_kin_SpoOB"/>
</dbReference>
<gene>
    <name evidence="9" type="ORF">ACFSUC_04450</name>
</gene>
<protein>
    <submittedName>
        <fullName evidence="9">Sensor histidine kinase</fullName>
        <ecNumber evidence="9">2.7.13.3</ecNumber>
    </submittedName>
</protein>